<dbReference type="InterPro" id="IPR036291">
    <property type="entry name" value="NAD(P)-bd_dom_sf"/>
</dbReference>
<dbReference type="PANTHER" id="PTHR43162">
    <property type="match status" value="1"/>
</dbReference>
<reference evidence="2" key="1">
    <citation type="submission" date="2020-05" db="EMBL/GenBank/DDBJ databases">
        <authorList>
            <person name="Chiriac C."/>
            <person name="Salcher M."/>
            <person name="Ghai R."/>
            <person name="Kavagutti S V."/>
        </authorList>
    </citation>
    <scope>NUCLEOTIDE SEQUENCE</scope>
</reference>
<dbReference type="EMBL" id="CAFBMX010000003">
    <property type="protein sequence ID" value="CAB4925015.1"/>
    <property type="molecule type" value="Genomic_DNA"/>
</dbReference>
<gene>
    <name evidence="2" type="ORF">UFOPK3674_00793</name>
</gene>
<dbReference type="SUPFAM" id="SSF51735">
    <property type="entry name" value="NAD(P)-binding Rossmann-fold domains"/>
    <property type="match status" value="1"/>
</dbReference>
<accession>A0A6J7I2L1</accession>
<sequence length="300" mass="32136">MGVADQPVLVVGASGPTGGEVVAALARRGARVRGLSRTEEGGALALAKGASEVGIADLRDGAALTKAMEGVGSAFYFCPRADPDEASLGRFFIDTAVAAGVQRVVIISMLHSHSPIPNHEASLQVEEKLARVPIEYVVLQPAMFMQTFPSNEQIRDWGWIGRPYPTDVLLSLVDLRDLAEVAARALLDDDMANGSFELCAPGMLSIADMAAILTDELGVPVEPREITIEEWAAVRGEGFESPHRRETYTAMFEYFAKYGFKGGNGLVLRHLLGRKPTSYRDFVARGGKTAPAPSQPPSTP</sequence>
<organism evidence="2">
    <name type="scientific">freshwater metagenome</name>
    <dbReference type="NCBI Taxonomy" id="449393"/>
    <lineage>
        <taxon>unclassified sequences</taxon>
        <taxon>metagenomes</taxon>
        <taxon>ecological metagenomes</taxon>
    </lineage>
</organism>
<feature type="domain" description="NmrA-like" evidence="1">
    <location>
        <begin position="6"/>
        <end position="259"/>
    </location>
</feature>
<dbReference type="InterPro" id="IPR051604">
    <property type="entry name" value="Ergot_Alk_Oxidoreductase"/>
</dbReference>
<dbReference type="AlphaFoldDB" id="A0A6J7I2L1"/>
<proteinExistence type="predicted"/>
<dbReference type="PANTHER" id="PTHR43162:SF1">
    <property type="entry name" value="PRESTALK A DIFFERENTIATION PROTEIN A"/>
    <property type="match status" value="1"/>
</dbReference>
<protein>
    <submittedName>
        <fullName evidence="2">Unannotated protein</fullName>
    </submittedName>
</protein>
<evidence type="ECO:0000313" key="2">
    <source>
        <dbReference type="EMBL" id="CAB4925015.1"/>
    </source>
</evidence>
<dbReference type="InterPro" id="IPR008030">
    <property type="entry name" value="NmrA-like"/>
</dbReference>
<dbReference type="Pfam" id="PF05368">
    <property type="entry name" value="NmrA"/>
    <property type="match status" value="1"/>
</dbReference>
<evidence type="ECO:0000259" key="1">
    <source>
        <dbReference type="Pfam" id="PF05368"/>
    </source>
</evidence>
<name>A0A6J7I2L1_9ZZZZ</name>
<dbReference type="Gene3D" id="3.90.25.10">
    <property type="entry name" value="UDP-galactose 4-epimerase, domain 1"/>
    <property type="match status" value="1"/>
</dbReference>
<dbReference type="Gene3D" id="3.40.50.720">
    <property type="entry name" value="NAD(P)-binding Rossmann-like Domain"/>
    <property type="match status" value="1"/>
</dbReference>